<reference evidence="6" key="1">
    <citation type="journal article" date="2017" name="Front. Plant Sci.">
        <title>Climate Clever Clovers: New Paradigm to Reduce the Environmental Footprint of Ruminants by Breeding Low Methanogenic Forages Utilizing Haplotype Variation.</title>
        <authorList>
            <person name="Kaur P."/>
            <person name="Appels R."/>
            <person name="Bayer P.E."/>
            <person name="Keeble-Gagnere G."/>
            <person name="Wang J."/>
            <person name="Hirakawa H."/>
            <person name="Shirasawa K."/>
            <person name="Vercoe P."/>
            <person name="Stefanova K."/>
            <person name="Durmic Z."/>
            <person name="Nichols P."/>
            <person name="Revell C."/>
            <person name="Isobe S.N."/>
            <person name="Edwards D."/>
            <person name="Erskine W."/>
        </authorList>
    </citation>
    <scope>NUCLEOTIDE SEQUENCE [LARGE SCALE GENOMIC DNA]</scope>
    <source>
        <strain evidence="6">cv. Daliak</strain>
    </source>
</reference>
<feature type="compositionally biased region" description="Acidic residues" evidence="4">
    <location>
        <begin position="155"/>
        <end position="178"/>
    </location>
</feature>
<comment type="similarity">
    <text evidence="2">Belongs to the eukaryotic RPC7 RNA polymerase subunit family.</text>
</comment>
<dbReference type="GO" id="GO:0005666">
    <property type="term" value="C:RNA polymerase III complex"/>
    <property type="evidence" value="ECO:0007669"/>
    <property type="project" value="TreeGrafter"/>
</dbReference>
<evidence type="ECO:0000256" key="3">
    <source>
        <dbReference type="ARBA" id="ARBA00023242"/>
    </source>
</evidence>
<evidence type="ECO:0000256" key="1">
    <source>
        <dbReference type="ARBA" id="ARBA00004123"/>
    </source>
</evidence>
<keyword evidence="3" id="KW-0539">Nucleus</keyword>
<organism evidence="5 6">
    <name type="scientific">Trifolium subterraneum</name>
    <name type="common">Subterranean clover</name>
    <dbReference type="NCBI Taxonomy" id="3900"/>
    <lineage>
        <taxon>Eukaryota</taxon>
        <taxon>Viridiplantae</taxon>
        <taxon>Streptophyta</taxon>
        <taxon>Embryophyta</taxon>
        <taxon>Tracheophyta</taxon>
        <taxon>Spermatophyta</taxon>
        <taxon>Magnoliopsida</taxon>
        <taxon>eudicotyledons</taxon>
        <taxon>Gunneridae</taxon>
        <taxon>Pentapetalae</taxon>
        <taxon>rosids</taxon>
        <taxon>fabids</taxon>
        <taxon>Fabales</taxon>
        <taxon>Fabaceae</taxon>
        <taxon>Papilionoideae</taxon>
        <taxon>50 kb inversion clade</taxon>
        <taxon>NPAAA clade</taxon>
        <taxon>Hologalegina</taxon>
        <taxon>IRL clade</taxon>
        <taxon>Trifolieae</taxon>
        <taxon>Trifolium</taxon>
    </lineage>
</organism>
<feature type="region of interest" description="Disordered" evidence="4">
    <location>
        <begin position="146"/>
        <end position="190"/>
    </location>
</feature>
<proteinExistence type="inferred from homology"/>
<evidence type="ECO:0000313" key="5">
    <source>
        <dbReference type="EMBL" id="GAU40737.1"/>
    </source>
</evidence>
<evidence type="ECO:0008006" key="7">
    <source>
        <dbReference type="Google" id="ProtNLM"/>
    </source>
</evidence>
<accession>A0A2Z6PBT3</accession>
<dbReference type="EMBL" id="DF973823">
    <property type="protein sequence ID" value="GAU40737.1"/>
    <property type="molecule type" value="Genomic_DNA"/>
</dbReference>
<evidence type="ECO:0000256" key="2">
    <source>
        <dbReference type="ARBA" id="ARBA00008352"/>
    </source>
</evidence>
<dbReference type="PANTHER" id="PTHR15367:SF2">
    <property type="entry name" value="DNA-DIRECTED RNA POLYMERASE III SUBUNIT"/>
    <property type="match status" value="1"/>
</dbReference>
<comment type="subcellular location">
    <subcellularLocation>
        <location evidence="1">Nucleus</location>
    </subcellularLocation>
</comment>
<dbReference type="PANTHER" id="PTHR15367">
    <property type="entry name" value="DNA-DIRECTED RNA POLYMERASE III"/>
    <property type="match status" value="1"/>
</dbReference>
<keyword evidence="6" id="KW-1185">Reference proteome</keyword>
<name>A0A2Z6PBT3_TRISU</name>
<dbReference type="InterPro" id="IPR024661">
    <property type="entry name" value="RNA_pol_III_Rpc31"/>
</dbReference>
<dbReference type="AlphaFoldDB" id="A0A2Z6PBT3"/>
<dbReference type="Pfam" id="PF11705">
    <property type="entry name" value="RNA_pol_3_Rpc31"/>
    <property type="match status" value="1"/>
</dbReference>
<protein>
    <recommendedName>
        <fullName evidence="7">DNA-directed RNA polymerase III subunit</fullName>
    </recommendedName>
</protein>
<evidence type="ECO:0000313" key="6">
    <source>
        <dbReference type="Proteomes" id="UP000242715"/>
    </source>
</evidence>
<dbReference type="Proteomes" id="UP000242715">
    <property type="component" value="Unassembled WGS sequence"/>
</dbReference>
<sequence>MAGRGGWGRGGGGFQRYTPPVPFVPFPEDITLPDVKPGEIDGYTKKLIRWDFSFNSYFQAAPYYLEAKAELKGRKRMHVETYTDKNKKKNFTRDSLSQVLYFDGFAKELIPGNKMRQSRKKMRWNPEADMKQKTFFDELEKKLAEEGKVKKEEESGSESEDDDENEEGDNESEDDFNDGDYNQVPLYPLL</sequence>
<dbReference type="OrthoDB" id="1431302at2759"/>
<evidence type="ECO:0000256" key="4">
    <source>
        <dbReference type="SAM" id="MobiDB-lite"/>
    </source>
</evidence>
<gene>
    <name evidence="5" type="ORF">TSUD_14220</name>
</gene>
<dbReference type="GO" id="GO:0006383">
    <property type="term" value="P:transcription by RNA polymerase III"/>
    <property type="evidence" value="ECO:0007669"/>
    <property type="project" value="InterPro"/>
</dbReference>